<reference evidence="5" key="1">
    <citation type="submission" date="2022-10" db="EMBL/GenBank/DDBJ databases">
        <title>The WGS of Solirubrobacter ginsenosidimutans DSM 21036.</title>
        <authorList>
            <person name="Jiang Z."/>
        </authorList>
    </citation>
    <scope>NUCLEOTIDE SEQUENCE</scope>
    <source>
        <strain evidence="5">DSM 21036</strain>
    </source>
</reference>
<feature type="compositionally biased region" description="Low complexity" evidence="1">
    <location>
        <begin position="386"/>
        <end position="406"/>
    </location>
</feature>
<feature type="domain" description="PKD" evidence="4">
    <location>
        <begin position="189"/>
        <end position="249"/>
    </location>
</feature>
<dbReference type="GO" id="GO:0005975">
    <property type="term" value="P:carbohydrate metabolic process"/>
    <property type="evidence" value="ECO:0007669"/>
    <property type="project" value="UniProtKB-ARBA"/>
</dbReference>
<evidence type="ECO:0000256" key="2">
    <source>
        <dbReference type="SAM" id="Phobius"/>
    </source>
</evidence>
<evidence type="ECO:0000313" key="6">
    <source>
        <dbReference type="Proteomes" id="UP001149140"/>
    </source>
</evidence>
<organism evidence="5 6">
    <name type="scientific">Solirubrobacter ginsenosidimutans</name>
    <dbReference type="NCBI Taxonomy" id="490573"/>
    <lineage>
        <taxon>Bacteria</taxon>
        <taxon>Bacillati</taxon>
        <taxon>Actinomycetota</taxon>
        <taxon>Thermoleophilia</taxon>
        <taxon>Solirubrobacterales</taxon>
        <taxon>Solirubrobacteraceae</taxon>
        <taxon>Solirubrobacter</taxon>
    </lineage>
</organism>
<dbReference type="SUPFAM" id="SSF49299">
    <property type="entry name" value="PKD domain"/>
    <property type="match status" value="1"/>
</dbReference>
<comment type="caution">
    <text evidence="5">The sequence shown here is derived from an EMBL/GenBank/DDBJ whole genome shotgun (WGS) entry which is preliminary data.</text>
</comment>
<evidence type="ECO:0000259" key="4">
    <source>
        <dbReference type="PROSITE" id="PS50093"/>
    </source>
</evidence>
<accession>A0A9X3S0P2</accession>
<gene>
    <name evidence="5" type="ORF">OM076_18425</name>
</gene>
<protein>
    <submittedName>
        <fullName evidence="5">PKD domain-containing protein</fullName>
    </submittedName>
</protein>
<evidence type="ECO:0000313" key="5">
    <source>
        <dbReference type="EMBL" id="MDA0162255.1"/>
    </source>
</evidence>
<name>A0A9X3S0P2_9ACTN</name>
<feature type="compositionally biased region" description="Low complexity" evidence="1">
    <location>
        <begin position="262"/>
        <end position="282"/>
    </location>
</feature>
<keyword evidence="2" id="KW-0812">Transmembrane</keyword>
<feature type="region of interest" description="Disordered" evidence="1">
    <location>
        <begin position="221"/>
        <end position="246"/>
    </location>
</feature>
<feature type="region of interest" description="Disordered" evidence="1">
    <location>
        <begin position="258"/>
        <end position="406"/>
    </location>
</feature>
<dbReference type="InterPro" id="IPR035986">
    <property type="entry name" value="PKD_dom_sf"/>
</dbReference>
<dbReference type="InterPro" id="IPR000601">
    <property type="entry name" value="PKD_dom"/>
</dbReference>
<dbReference type="Pfam" id="PF18911">
    <property type="entry name" value="PKD_4"/>
    <property type="match status" value="1"/>
</dbReference>
<dbReference type="Gene3D" id="2.60.40.10">
    <property type="entry name" value="Immunoglobulins"/>
    <property type="match status" value="1"/>
</dbReference>
<dbReference type="EMBL" id="JAPDOD010000017">
    <property type="protein sequence ID" value="MDA0162255.1"/>
    <property type="molecule type" value="Genomic_DNA"/>
</dbReference>
<feature type="compositionally biased region" description="Polar residues" evidence="1">
    <location>
        <begin position="229"/>
        <end position="246"/>
    </location>
</feature>
<keyword evidence="6" id="KW-1185">Reference proteome</keyword>
<dbReference type="PROSITE" id="PS50093">
    <property type="entry name" value="PKD"/>
    <property type="match status" value="1"/>
</dbReference>
<dbReference type="InterPro" id="IPR013783">
    <property type="entry name" value="Ig-like_fold"/>
</dbReference>
<dbReference type="AlphaFoldDB" id="A0A9X3S0P2"/>
<dbReference type="RefSeq" id="WP_270041490.1">
    <property type="nucleotide sequence ID" value="NZ_JAPDOD010000017.1"/>
</dbReference>
<proteinExistence type="predicted"/>
<dbReference type="CDD" id="cd00146">
    <property type="entry name" value="PKD"/>
    <property type="match status" value="1"/>
</dbReference>
<feature type="compositionally biased region" description="Gly residues" evidence="1">
    <location>
        <begin position="286"/>
        <end position="305"/>
    </location>
</feature>
<keyword evidence="3" id="KW-0732">Signal</keyword>
<sequence length="479" mass="48439">MRRGVTALAIAIVALGALAPTAGAQDGVNVTIDGDTTLYDAGTIAGWSDIGDVPYTVSPDFRQPFTGTSVGKFLESIGQPVEHVRQIDIERTSITGSILSIGHDRIVGGYDGPNGEHREALFVTAYGQGMQFLRPLGSATDNNGQDWITASVVNHKILPLEVTVERYPGFRDLELLPTVSNPNPKKGDSVQFGVSVRNDPGTVAWRYRWNFDDDGTWSTDRSPAHTYNDPGTWQPSVTVTDPTDGSSKTFVFTNPSINVIGPTTTATPTPTAHATASATPDANRSGGDGGPGAGGGAPTSGGGDGNQKDAATGAKRSKSKSSRATNGATRGVATPTATATAGATATATAAASATAPPHGSGTGNAGGQAKTGEANAGKDKTDESSAPTRGATAAPETAAPGNAAPAVQGEQVDGILLASAGSIADVIDAARSALPTKQDRSQARRGGGDSAPIAGWVGGGAGLFGLLLLGAVREGGFRR</sequence>
<feature type="signal peptide" evidence="3">
    <location>
        <begin position="1"/>
        <end position="24"/>
    </location>
</feature>
<feature type="transmembrane region" description="Helical" evidence="2">
    <location>
        <begin position="453"/>
        <end position="472"/>
    </location>
</feature>
<dbReference type="Proteomes" id="UP001149140">
    <property type="component" value="Unassembled WGS sequence"/>
</dbReference>
<keyword evidence="2" id="KW-1133">Transmembrane helix</keyword>
<keyword evidence="2" id="KW-0472">Membrane</keyword>
<feature type="compositionally biased region" description="Low complexity" evidence="1">
    <location>
        <begin position="322"/>
        <end position="357"/>
    </location>
</feature>
<evidence type="ECO:0000256" key="1">
    <source>
        <dbReference type="SAM" id="MobiDB-lite"/>
    </source>
</evidence>
<feature type="chain" id="PRO_5040959932" evidence="3">
    <location>
        <begin position="25"/>
        <end position="479"/>
    </location>
</feature>
<evidence type="ECO:0000256" key="3">
    <source>
        <dbReference type="SAM" id="SignalP"/>
    </source>
</evidence>